<accession>A0A4Q1SD20</accession>
<protein>
    <submittedName>
        <fullName evidence="2">Chemotaxis protein CheW</fullName>
    </submittedName>
</protein>
<dbReference type="SUPFAM" id="SSF50341">
    <property type="entry name" value="CheW-like"/>
    <property type="match status" value="1"/>
</dbReference>
<gene>
    <name evidence="2" type="ORF">ESZ00_10200</name>
</gene>
<reference evidence="2 3" key="1">
    <citation type="journal article" date="2016" name="Int. J. Syst. Evol. Microbiol.">
        <title>Acidipila dinghuensis sp. nov., an acidobacterium isolated from forest soil.</title>
        <authorList>
            <person name="Jiang Y.W."/>
            <person name="Wang J."/>
            <person name="Chen M.H."/>
            <person name="Lv Y.Y."/>
            <person name="Qiu L.H."/>
        </authorList>
    </citation>
    <scope>NUCLEOTIDE SEQUENCE [LARGE SCALE GENOMIC DNA]</scope>
    <source>
        <strain evidence="2 3">DHOF10</strain>
    </source>
</reference>
<sequence>MQSLERVNRGLVRRDAGAAGTRQFATVKVGECLLGIAVEKVREVMRPQEMTDVPLAAPAIRGLINLRGQIVMSVDTRMSLGLEAAPEEQAMRSIILRSEEGGVSLLVDDIGDVLDVPVEAFAPVPDNMPEMRRELIDGVYNLDNHLLLVLNTEKLLEKACR</sequence>
<dbReference type="SMART" id="SM00260">
    <property type="entry name" value="CheW"/>
    <property type="match status" value="1"/>
</dbReference>
<dbReference type="PROSITE" id="PS50851">
    <property type="entry name" value="CHEW"/>
    <property type="match status" value="1"/>
</dbReference>
<dbReference type="InterPro" id="IPR039315">
    <property type="entry name" value="CheW"/>
</dbReference>
<dbReference type="Pfam" id="PF01584">
    <property type="entry name" value="CheW"/>
    <property type="match status" value="1"/>
</dbReference>
<keyword evidence="3" id="KW-1185">Reference proteome</keyword>
<dbReference type="AlphaFoldDB" id="A0A4Q1SD20"/>
<proteinExistence type="predicted"/>
<dbReference type="Gene3D" id="2.30.30.40">
    <property type="entry name" value="SH3 Domains"/>
    <property type="match status" value="1"/>
</dbReference>
<dbReference type="PANTHER" id="PTHR22617:SF23">
    <property type="entry name" value="CHEMOTAXIS PROTEIN CHEW"/>
    <property type="match status" value="1"/>
</dbReference>
<dbReference type="Proteomes" id="UP000290253">
    <property type="component" value="Unassembled WGS sequence"/>
</dbReference>
<dbReference type="InterPro" id="IPR002545">
    <property type="entry name" value="CheW-lke_dom"/>
</dbReference>
<evidence type="ECO:0000313" key="2">
    <source>
        <dbReference type="EMBL" id="RXS94993.1"/>
    </source>
</evidence>
<dbReference type="OrthoDB" id="9794382at2"/>
<dbReference type="Gene3D" id="2.40.50.180">
    <property type="entry name" value="CheA-289, Domain 4"/>
    <property type="match status" value="1"/>
</dbReference>
<dbReference type="GO" id="GO:0005829">
    <property type="term" value="C:cytosol"/>
    <property type="evidence" value="ECO:0007669"/>
    <property type="project" value="TreeGrafter"/>
</dbReference>
<feature type="domain" description="CheW-like" evidence="1">
    <location>
        <begin position="21"/>
        <end position="161"/>
    </location>
</feature>
<dbReference type="GO" id="GO:0007165">
    <property type="term" value="P:signal transduction"/>
    <property type="evidence" value="ECO:0007669"/>
    <property type="project" value="InterPro"/>
</dbReference>
<dbReference type="EMBL" id="SDMK01000002">
    <property type="protein sequence ID" value="RXS94993.1"/>
    <property type="molecule type" value="Genomic_DNA"/>
</dbReference>
<evidence type="ECO:0000313" key="3">
    <source>
        <dbReference type="Proteomes" id="UP000290253"/>
    </source>
</evidence>
<organism evidence="2 3">
    <name type="scientific">Silvibacterium dinghuense</name>
    <dbReference type="NCBI Taxonomy" id="1560006"/>
    <lineage>
        <taxon>Bacteria</taxon>
        <taxon>Pseudomonadati</taxon>
        <taxon>Acidobacteriota</taxon>
        <taxon>Terriglobia</taxon>
        <taxon>Terriglobales</taxon>
        <taxon>Acidobacteriaceae</taxon>
        <taxon>Silvibacterium</taxon>
    </lineage>
</organism>
<dbReference type="PANTHER" id="PTHR22617">
    <property type="entry name" value="CHEMOTAXIS SENSOR HISTIDINE KINASE-RELATED"/>
    <property type="match status" value="1"/>
</dbReference>
<evidence type="ECO:0000259" key="1">
    <source>
        <dbReference type="PROSITE" id="PS50851"/>
    </source>
</evidence>
<comment type="caution">
    <text evidence="2">The sequence shown here is derived from an EMBL/GenBank/DDBJ whole genome shotgun (WGS) entry which is preliminary data.</text>
</comment>
<name>A0A4Q1SD20_9BACT</name>
<dbReference type="InterPro" id="IPR036061">
    <property type="entry name" value="CheW-like_dom_sf"/>
</dbReference>
<dbReference type="GO" id="GO:0006935">
    <property type="term" value="P:chemotaxis"/>
    <property type="evidence" value="ECO:0007669"/>
    <property type="project" value="InterPro"/>
</dbReference>